<proteinExistence type="predicted"/>
<dbReference type="PANTHER" id="PTHR21630">
    <property type="entry name" value="VEPH-A/MELTED"/>
    <property type="match status" value="1"/>
</dbReference>
<dbReference type="EMBL" id="CATNWA010016886">
    <property type="protein sequence ID" value="CAI9596158.1"/>
    <property type="molecule type" value="Genomic_DNA"/>
</dbReference>
<evidence type="ECO:0000313" key="4">
    <source>
        <dbReference type="Proteomes" id="UP001162483"/>
    </source>
</evidence>
<keyword evidence="2" id="KW-0472">Membrane</keyword>
<evidence type="ECO:0000256" key="2">
    <source>
        <dbReference type="ARBA" id="ARBA00023136"/>
    </source>
</evidence>
<keyword evidence="4" id="KW-1185">Reference proteome</keyword>
<evidence type="ECO:0000256" key="1">
    <source>
        <dbReference type="ARBA" id="ARBA00004184"/>
    </source>
</evidence>
<evidence type="ECO:0000313" key="3">
    <source>
        <dbReference type="EMBL" id="CAI9596158.1"/>
    </source>
</evidence>
<dbReference type="Proteomes" id="UP001162483">
    <property type="component" value="Unassembled WGS sequence"/>
</dbReference>
<accession>A0ABN9FGK6</accession>
<organism evidence="3 4">
    <name type="scientific">Staurois parvus</name>
    <dbReference type="NCBI Taxonomy" id="386267"/>
    <lineage>
        <taxon>Eukaryota</taxon>
        <taxon>Metazoa</taxon>
        <taxon>Chordata</taxon>
        <taxon>Craniata</taxon>
        <taxon>Vertebrata</taxon>
        <taxon>Euteleostomi</taxon>
        <taxon>Amphibia</taxon>
        <taxon>Batrachia</taxon>
        <taxon>Anura</taxon>
        <taxon>Neobatrachia</taxon>
        <taxon>Ranoidea</taxon>
        <taxon>Ranidae</taxon>
        <taxon>Staurois</taxon>
    </lineage>
</organism>
<comment type="caution">
    <text evidence="3">The sequence shown here is derived from an EMBL/GenBank/DDBJ whole genome shotgun (WGS) entry which is preliminary data.</text>
</comment>
<dbReference type="InterPro" id="IPR039888">
    <property type="entry name" value="Melted-like"/>
</dbReference>
<feature type="non-terminal residue" evidence="3">
    <location>
        <position position="73"/>
    </location>
</feature>
<gene>
    <name evidence="3" type="ORF">SPARVUS_LOCUS12025586</name>
</gene>
<dbReference type="PANTHER" id="PTHR21630:SF10">
    <property type="entry name" value="VENTRICULAR ZONE-EXPRESSED PH DOMAIN-CONTAINING PROTEIN HOMOLOG 1"/>
    <property type="match status" value="1"/>
</dbReference>
<sequence length="73" mass="8406">MAKMCLTYLVNQLNNMEHSFHHLLLMEIRNLTNTFNDVLGIPGRDMCRMSNSLTAITKILNEHLTDDAMPVCR</sequence>
<comment type="subcellular location">
    <subcellularLocation>
        <location evidence="1">Endomembrane system</location>
        <topology evidence="1">Peripheral membrane protein</topology>
    </subcellularLocation>
</comment>
<protein>
    <submittedName>
        <fullName evidence="3">Uncharacterized protein</fullName>
    </submittedName>
</protein>
<name>A0ABN9FGK6_9NEOB</name>
<reference evidence="3" key="1">
    <citation type="submission" date="2023-05" db="EMBL/GenBank/DDBJ databases">
        <authorList>
            <person name="Stuckert A."/>
        </authorList>
    </citation>
    <scope>NUCLEOTIDE SEQUENCE</scope>
</reference>